<evidence type="ECO:0000313" key="2">
    <source>
        <dbReference type="EMBL" id="MED6208200.1"/>
    </source>
</evidence>
<feature type="region of interest" description="Disordered" evidence="1">
    <location>
        <begin position="1"/>
        <end position="39"/>
    </location>
</feature>
<organism evidence="2 3">
    <name type="scientific">Stylosanthes scabra</name>
    <dbReference type="NCBI Taxonomy" id="79078"/>
    <lineage>
        <taxon>Eukaryota</taxon>
        <taxon>Viridiplantae</taxon>
        <taxon>Streptophyta</taxon>
        <taxon>Embryophyta</taxon>
        <taxon>Tracheophyta</taxon>
        <taxon>Spermatophyta</taxon>
        <taxon>Magnoliopsida</taxon>
        <taxon>eudicotyledons</taxon>
        <taxon>Gunneridae</taxon>
        <taxon>Pentapetalae</taxon>
        <taxon>rosids</taxon>
        <taxon>fabids</taxon>
        <taxon>Fabales</taxon>
        <taxon>Fabaceae</taxon>
        <taxon>Papilionoideae</taxon>
        <taxon>50 kb inversion clade</taxon>
        <taxon>dalbergioids sensu lato</taxon>
        <taxon>Dalbergieae</taxon>
        <taxon>Pterocarpus clade</taxon>
        <taxon>Stylosanthes</taxon>
    </lineage>
</organism>
<reference evidence="2 3" key="1">
    <citation type="journal article" date="2023" name="Plants (Basel)">
        <title>Bridging the Gap: Combining Genomics and Transcriptomics Approaches to Understand Stylosanthes scabra, an Orphan Legume from the Brazilian Caatinga.</title>
        <authorList>
            <person name="Ferreira-Neto J.R.C."/>
            <person name="da Silva M.D."/>
            <person name="Binneck E."/>
            <person name="de Melo N.F."/>
            <person name="da Silva R.H."/>
            <person name="de Melo A.L.T.M."/>
            <person name="Pandolfi V."/>
            <person name="Bustamante F.O."/>
            <person name="Brasileiro-Vidal A.C."/>
            <person name="Benko-Iseppon A.M."/>
        </authorList>
    </citation>
    <scope>NUCLEOTIDE SEQUENCE [LARGE SCALE GENOMIC DNA]</scope>
    <source>
        <tissue evidence="2">Leaves</tissue>
    </source>
</reference>
<evidence type="ECO:0000256" key="1">
    <source>
        <dbReference type="SAM" id="MobiDB-lite"/>
    </source>
</evidence>
<sequence length="76" mass="8648">MKQGNKNEKDVENTAIIKKIVGRPETPNGPKMKRQDSRCSPTAIAEIFLKLRDSKDLTMYREVDDMGFGCLKHIPN</sequence>
<comment type="caution">
    <text evidence="2">The sequence shown here is derived from an EMBL/GenBank/DDBJ whole genome shotgun (WGS) entry which is preliminary data.</text>
</comment>
<name>A0ABU6YE92_9FABA</name>
<keyword evidence="3" id="KW-1185">Reference proteome</keyword>
<dbReference type="Proteomes" id="UP001341840">
    <property type="component" value="Unassembled WGS sequence"/>
</dbReference>
<protein>
    <submittedName>
        <fullName evidence="2">Uncharacterized protein</fullName>
    </submittedName>
</protein>
<proteinExistence type="predicted"/>
<dbReference type="EMBL" id="JASCZI010241902">
    <property type="protein sequence ID" value="MED6208200.1"/>
    <property type="molecule type" value="Genomic_DNA"/>
</dbReference>
<feature type="compositionally biased region" description="Basic and acidic residues" evidence="1">
    <location>
        <begin position="1"/>
        <end position="12"/>
    </location>
</feature>
<accession>A0ABU6YE92</accession>
<gene>
    <name evidence="2" type="ORF">PIB30_042857</name>
</gene>
<evidence type="ECO:0000313" key="3">
    <source>
        <dbReference type="Proteomes" id="UP001341840"/>
    </source>
</evidence>